<evidence type="ECO:0000313" key="1">
    <source>
        <dbReference type="EMBL" id="CYU84093.1"/>
    </source>
</evidence>
<dbReference type="EMBL" id="FIHD01000011">
    <property type="protein sequence ID" value="CYU84093.1"/>
    <property type="molecule type" value="Genomic_DNA"/>
</dbReference>
<dbReference type="AlphaFoldDB" id="A0A0Z8FPG0"/>
<dbReference type="InterPro" id="IPR011664">
    <property type="entry name" value="Abi_system_AbiD/AbiF-like"/>
</dbReference>
<gene>
    <name evidence="1" type="ORF">ERS132416_00797</name>
</gene>
<dbReference type="Pfam" id="PF07751">
    <property type="entry name" value="Abi_2"/>
    <property type="match status" value="1"/>
</dbReference>
<accession>A0A0Z8FPG0</accession>
<organism evidence="1 2">
    <name type="scientific">Streptococcus suis</name>
    <dbReference type="NCBI Taxonomy" id="1307"/>
    <lineage>
        <taxon>Bacteria</taxon>
        <taxon>Bacillati</taxon>
        <taxon>Bacillota</taxon>
        <taxon>Bacilli</taxon>
        <taxon>Lactobacillales</taxon>
        <taxon>Streptococcaceae</taxon>
        <taxon>Streptococcus</taxon>
    </lineage>
</organism>
<dbReference type="RefSeq" id="WP_044774435.1">
    <property type="nucleotide sequence ID" value="NZ_CEFG01000044.1"/>
</dbReference>
<evidence type="ECO:0000313" key="2">
    <source>
        <dbReference type="Proteomes" id="UP000073494"/>
    </source>
</evidence>
<protein>
    <submittedName>
        <fullName evidence="1">Abortive infection bacteriophage resistance protein</fullName>
    </submittedName>
</protein>
<dbReference type="Proteomes" id="UP000073494">
    <property type="component" value="Unassembled WGS sequence"/>
</dbReference>
<name>A0A0Z8FPG0_STRSU</name>
<sequence>MEKEYTSVRKRLQILRSRGMDIPTSSEKQRKIIKNYNYYNLINAYKKPFLEDLGNYPVGANRNEDYYISGTKPEFLECLYKFDENLRLIFLKNILQIEEKIKDALVQAFYEHHINHISRNQKEILHRESEYLRRNYYDLNDKEISTIIYKSGYRENIAGRRVQHRPSIHRIKPKSKTISNSSIYDDSISIIYKSIGRQRKKKQFIKDYLDKHTYIPMWVLTNILTFGNVSKLFQIQQVGVKELIYKKLKLRDSEISPTNDDLIDLANLIQILGLYRNICAHNERFYCTKVNIVVSDNFLKYLSRFPEGSVVLSHKQNRTTLPRNSYENLKRRRESLFTLMFAISVFLDNFELKKFKSEINKEIQKLNGTLPLRSYNTVLREMGLDFNWQQYL</sequence>
<reference evidence="1 2" key="1">
    <citation type="submission" date="2016-02" db="EMBL/GenBank/DDBJ databases">
        <authorList>
            <consortium name="Pathogen Informatics"/>
        </authorList>
    </citation>
    <scope>NUCLEOTIDE SEQUENCE [LARGE SCALE GENOMIC DNA]</scope>
    <source>
        <strain evidence="1 2">LSS54</strain>
    </source>
</reference>
<proteinExistence type="predicted"/>